<dbReference type="PANTHER" id="PTHR47926:SF347">
    <property type="entry name" value="PENTATRICOPEPTIDE REPEAT-CONTAINING PROTEIN"/>
    <property type="match status" value="1"/>
</dbReference>
<evidence type="ECO:0000313" key="2">
    <source>
        <dbReference type="Proteomes" id="UP000242715"/>
    </source>
</evidence>
<sequence>MLSAYVGADGYETEALDLFARMQSARDTIGIDEFTLTTMLNFTAKLRVVCYGKQMHSYMVKTASDLSKFASSSLINMYAESVYEGIGIKSQFEVASLILYVPAMPNCNNVRKSLNFSESL</sequence>
<dbReference type="GO" id="GO:0003723">
    <property type="term" value="F:RNA binding"/>
    <property type="evidence" value="ECO:0007669"/>
    <property type="project" value="InterPro"/>
</dbReference>
<organism evidence="1 2">
    <name type="scientific">Trifolium subterraneum</name>
    <name type="common">Subterranean clover</name>
    <dbReference type="NCBI Taxonomy" id="3900"/>
    <lineage>
        <taxon>Eukaryota</taxon>
        <taxon>Viridiplantae</taxon>
        <taxon>Streptophyta</taxon>
        <taxon>Embryophyta</taxon>
        <taxon>Tracheophyta</taxon>
        <taxon>Spermatophyta</taxon>
        <taxon>Magnoliopsida</taxon>
        <taxon>eudicotyledons</taxon>
        <taxon>Gunneridae</taxon>
        <taxon>Pentapetalae</taxon>
        <taxon>rosids</taxon>
        <taxon>fabids</taxon>
        <taxon>Fabales</taxon>
        <taxon>Fabaceae</taxon>
        <taxon>Papilionoideae</taxon>
        <taxon>50 kb inversion clade</taxon>
        <taxon>NPAAA clade</taxon>
        <taxon>Hologalegina</taxon>
        <taxon>IRL clade</taxon>
        <taxon>Trifolieae</taxon>
        <taxon>Trifolium</taxon>
    </lineage>
</organism>
<evidence type="ECO:0008006" key="3">
    <source>
        <dbReference type="Google" id="ProtNLM"/>
    </source>
</evidence>
<dbReference type="PANTHER" id="PTHR47926">
    <property type="entry name" value="PENTATRICOPEPTIDE REPEAT-CONTAINING PROTEIN"/>
    <property type="match status" value="1"/>
</dbReference>
<dbReference type="InterPro" id="IPR011990">
    <property type="entry name" value="TPR-like_helical_dom_sf"/>
</dbReference>
<dbReference type="EMBL" id="DF973154">
    <property type="protein sequence ID" value="GAU15717.1"/>
    <property type="molecule type" value="Genomic_DNA"/>
</dbReference>
<gene>
    <name evidence="1" type="ORF">TSUD_89410</name>
</gene>
<dbReference type="Proteomes" id="UP000242715">
    <property type="component" value="Unassembled WGS sequence"/>
</dbReference>
<dbReference type="AlphaFoldDB" id="A0A2Z6LM09"/>
<accession>A0A2Z6LM09</accession>
<dbReference type="GO" id="GO:0009451">
    <property type="term" value="P:RNA modification"/>
    <property type="evidence" value="ECO:0007669"/>
    <property type="project" value="InterPro"/>
</dbReference>
<reference evidence="2" key="1">
    <citation type="journal article" date="2017" name="Front. Plant Sci.">
        <title>Climate Clever Clovers: New Paradigm to Reduce the Environmental Footprint of Ruminants by Breeding Low Methanogenic Forages Utilizing Haplotype Variation.</title>
        <authorList>
            <person name="Kaur P."/>
            <person name="Appels R."/>
            <person name="Bayer P.E."/>
            <person name="Keeble-Gagnere G."/>
            <person name="Wang J."/>
            <person name="Hirakawa H."/>
            <person name="Shirasawa K."/>
            <person name="Vercoe P."/>
            <person name="Stefanova K."/>
            <person name="Durmic Z."/>
            <person name="Nichols P."/>
            <person name="Revell C."/>
            <person name="Isobe S.N."/>
            <person name="Edwards D."/>
            <person name="Erskine W."/>
        </authorList>
    </citation>
    <scope>NUCLEOTIDE SEQUENCE [LARGE SCALE GENOMIC DNA]</scope>
    <source>
        <strain evidence="2">cv. Daliak</strain>
    </source>
</reference>
<proteinExistence type="predicted"/>
<dbReference type="InterPro" id="IPR046960">
    <property type="entry name" value="PPR_At4g14850-like_plant"/>
</dbReference>
<evidence type="ECO:0000313" key="1">
    <source>
        <dbReference type="EMBL" id="GAU15717.1"/>
    </source>
</evidence>
<dbReference type="Gene3D" id="1.25.40.10">
    <property type="entry name" value="Tetratricopeptide repeat domain"/>
    <property type="match status" value="1"/>
</dbReference>
<dbReference type="OrthoDB" id="198885at2759"/>
<name>A0A2Z6LM09_TRISU</name>
<keyword evidence="2" id="KW-1185">Reference proteome</keyword>
<protein>
    <recommendedName>
        <fullName evidence="3">Pentatricopeptide repeat-containing protein</fullName>
    </recommendedName>
</protein>